<gene>
    <name evidence="1" type="ORF">Vadar_017023</name>
</gene>
<evidence type="ECO:0000313" key="1">
    <source>
        <dbReference type="EMBL" id="KAH7843469.1"/>
    </source>
</evidence>
<organism evidence="1 2">
    <name type="scientific">Vaccinium darrowii</name>
    <dbReference type="NCBI Taxonomy" id="229202"/>
    <lineage>
        <taxon>Eukaryota</taxon>
        <taxon>Viridiplantae</taxon>
        <taxon>Streptophyta</taxon>
        <taxon>Embryophyta</taxon>
        <taxon>Tracheophyta</taxon>
        <taxon>Spermatophyta</taxon>
        <taxon>Magnoliopsida</taxon>
        <taxon>eudicotyledons</taxon>
        <taxon>Gunneridae</taxon>
        <taxon>Pentapetalae</taxon>
        <taxon>asterids</taxon>
        <taxon>Ericales</taxon>
        <taxon>Ericaceae</taxon>
        <taxon>Vaccinioideae</taxon>
        <taxon>Vaccinieae</taxon>
        <taxon>Vaccinium</taxon>
    </lineage>
</organism>
<keyword evidence="2" id="KW-1185">Reference proteome</keyword>
<proteinExistence type="predicted"/>
<comment type="caution">
    <text evidence="1">The sequence shown here is derived from an EMBL/GenBank/DDBJ whole genome shotgun (WGS) entry which is preliminary data.</text>
</comment>
<dbReference type="EMBL" id="CM037151">
    <property type="protein sequence ID" value="KAH7843469.1"/>
    <property type="molecule type" value="Genomic_DNA"/>
</dbReference>
<dbReference type="Proteomes" id="UP000828048">
    <property type="component" value="Chromosome 1"/>
</dbReference>
<protein>
    <submittedName>
        <fullName evidence="1">Uncharacterized protein</fullName>
    </submittedName>
</protein>
<reference evidence="1 2" key="1">
    <citation type="journal article" date="2021" name="Hortic Res">
        <title>High-quality reference genome and annotation aids understanding of berry development for evergreen blueberry (Vaccinium darrowii).</title>
        <authorList>
            <person name="Yu J."/>
            <person name="Hulse-Kemp A.M."/>
            <person name="Babiker E."/>
            <person name="Staton M."/>
        </authorList>
    </citation>
    <scope>NUCLEOTIDE SEQUENCE [LARGE SCALE GENOMIC DNA]</scope>
    <source>
        <strain evidence="2">cv. NJ 8807/NJ 8810</strain>
        <tissue evidence="1">Young leaf</tissue>
    </source>
</reference>
<name>A0ACB7XRX9_9ERIC</name>
<accession>A0ACB7XRX9</accession>
<evidence type="ECO:0000313" key="2">
    <source>
        <dbReference type="Proteomes" id="UP000828048"/>
    </source>
</evidence>
<sequence length="133" mass="15414">MSNRRDYRASKAALFDGFDNIEEGDIRASSSYSQSIDDDTNDKTINSLEDRVSFLKKLTGDIHGEVEGHNRMLDRMGNEMDASRGIMAGTMDRFKIVLEKKSSRRMCKLVAYFVVSFFVIYYFIRVFRFFMNG</sequence>